<name>A0A1M6L373_9ACTN</name>
<dbReference type="OrthoDB" id="5118533at2"/>
<evidence type="ECO:0008006" key="3">
    <source>
        <dbReference type="Google" id="ProtNLM"/>
    </source>
</evidence>
<dbReference type="Proteomes" id="UP000184452">
    <property type="component" value="Unassembled WGS sequence"/>
</dbReference>
<dbReference type="EMBL" id="FQZK01000008">
    <property type="protein sequence ID" value="SHJ65646.1"/>
    <property type="molecule type" value="Genomic_DNA"/>
</dbReference>
<accession>A0A1M6L373</accession>
<dbReference type="RefSeq" id="WP_084737293.1">
    <property type="nucleotide sequence ID" value="NZ_FQZK01000008.1"/>
</dbReference>
<evidence type="ECO:0000313" key="2">
    <source>
        <dbReference type="Proteomes" id="UP000184452"/>
    </source>
</evidence>
<protein>
    <recommendedName>
        <fullName evidence="3">YbaB/EbfC DNA-binding family protein</fullName>
    </recommendedName>
</protein>
<dbReference type="AlphaFoldDB" id="A0A1M6L373"/>
<evidence type="ECO:0000313" key="1">
    <source>
        <dbReference type="EMBL" id="SHJ65646.1"/>
    </source>
</evidence>
<proteinExistence type="predicted"/>
<gene>
    <name evidence="1" type="ORF">SAMN05421803_10858</name>
</gene>
<sequence>MSSPMREQMEAELRRLDTTMRELSDAGASLESATEEAVAKNRLATAKVDAAGALTGLVFHTEGYRSMAAAELAATLVEVIDRAQRRMADRAAQAYDFFAPEGIDTAAAVRGEIDVDEALRALGFSPRDFE</sequence>
<keyword evidence="2" id="KW-1185">Reference proteome</keyword>
<organism evidence="1 2">
    <name type="scientific">Nocardiopsis flavescens</name>
    <dbReference type="NCBI Taxonomy" id="758803"/>
    <lineage>
        <taxon>Bacteria</taxon>
        <taxon>Bacillati</taxon>
        <taxon>Actinomycetota</taxon>
        <taxon>Actinomycetes</taxon>
        <taxon>Streptosporangiales</taxon>
        <taxon>Nocardiopsidaceae</taxon>
        <taxon>Nocardiopsis</taxon>
    </lineage>
</organism>
<dbReference type="STRING" id="758803.SAMN05421803_10858"/>
<reference evidence="1 2" key="1">
    <citation type="submission" date="2016-11" db="EMBL/GenBank/DDBJ databases">
        <authorList>
            <person name="Jaros S."/>
            <person name="Januszkiewicz K."/>
            <person name="Wedrychowicz H."/>
        </authorList>
    </citation>
    <scope>NUCLEOTIDE SEQUENCE [LARGE SCALE GENOMIC DNA]</scope>
    <source>
        <strain evidence="1 2">CGMCC 4.5723</strain>
    </source>
</reference>